<proteinExistence type="predicted"/>
<protein>
    <submittedName>
        <fullName evidence="2">Uncharacterized protein</fullName>
    </submittedName>
</protein>
<dbReference type="Proteomes" id="UP000652219">
    <property type="component" value="Unassembled WGS sequence"/>
</dbReference>
<feature type="region of interest" description="Disordered" evidence="1">
    <location>
        <begin position="50"/>
        <end position="93"/>
    </location>
</feature>
<sequence length="122" mass="13385">MSADPEFGPAPDAPRRSGTRYPVHTALTRANGLERRDLFQPPVLLNFHLWRPSRRPDSGDANGVGAGIGPSKMSGRDTNASSPRGWGHHDAPILGSQRQFRENRKDVCNVVMLLLLFFPAGN</sequence>
<evidence type="ECO:0000313" key="2">
    <source>
        <dbReference type="EMBL" id="KAF6817019.1"/>
    </source>
</evidence>
<evidence type="ECO:0000313" key="3">
    <source>
        <dbReference type="Proteomes" id="UP000652219"/>
    </source>
</evidence>
<dbReference type="EMBL" id="WIGN01000024">
    <property type="protein sequence ID" value="KAF6817019.1"/>
    <property type="molecule type" value="Genomic_DNA"/>
</dbReference>
<gene>
    <name evidence="2" type="ORF">CSOJ01_02716</name>
</gene>
<organism evidence="2 3">
    <name type="scientific">Colletotrichum sojae</name>
    <dbReference type="NCBI Taxonomy" id="2175907"/>
    <lineage>
        <taxon>Eukaryota</taxon>
        <taxon>Fungi</taxon>
        <taxon>Dikarya</taxon>
        <taxon>Ascomycota</taxon>
        <taxon>Pezizomycotina</taxon>
        <taxon>Sordariomycetes</taxon>
        <taxon>Hypocreomycetidae</taxon>
        <taxon>Glomerellales</taxon>
        <taxon>Glomerellaceae</taxon>
        <taxon>Colletotrichum</taxon>
        <taxon>Colletotrichum orchidearum species complex</taxon>
    </lineage>
</organism>
<feature type="region of interest" description="Disordered" evidence="1">
    <location>
        <begin position="1"/>
        <end position="24"/>
    </location>
</feature>
<keyword evidence="3" id="KW-1185">Reference proteome</keyword>
<dbReference type="AlphaFoldDB" id="A0A8H6JPL5"/>
<reference evidence="2 3" key="1">
    <citation type="journal article" date="2020" name="Phytopathology">
        <title>Genome Sequence Resources of Colletotrichum truncatum, C. plurivorum, C. musicola, and C. sojae: Four Species Pathogenic to Soybean (Glycine max).</title>
        <authorList>
            <person name="Rogerio F."/>
            <person name="Boufleur T.R."/>
            <person name="Ciampi-Guillardi M."/>
            <person name="Sukno S.A."/>
            <person name="Thon M.R."/>
            <person name="Massola Junior N.S."/>
            <person name="Baroncelli R."/>
        </authorList>
    </citation>
    <scope>NUCLEOTIDE SEQUENCE [LARGE SCALE GENOMIC DNA]</scope>
    <source>
        <strain evidence="2 3">LFN0009</strain>
    </source>
</reference>
<accession>A0A8H6JPL5</accession>
<evidence type="ECO:0000256" key="1">
    <source>
        <dbReference type="SAM" id="MobiDB-lite"/>
    </source>
</evidence>
<comment type="caution">
    <text evidence="2">The sequence shown here is derived from an EMBL/GenBank/DDBJ whole genome shotgun (WGS) entry which is preliminary data.</text>
</comment>
<name>A0A8H6JPL5_9PEZI</name>